<dbReference type="Proteomes" id="UP000763557">
    <property type="component" value="Unassembled WGS sequence"/>
</dbReference>
<dbReference type="EMBL" id="JAAATY010000009">
    <property type="protein sequence ID" value="NRN66140.1"/>
    <property type="molecule type" value="Genomic_DNA"/>
</dbReference>
<evidence type="ECO:0000256" key="2">
    <source>
        <dbReference type="ARBA" id="ARBA00022695"/>
    </source>
</evidence>
<gene>
    <name evidence="3" type="ORF">GC106_33590</name>
</gene>
<accession>A0ABX2F588</accession>
<dbReference type="GO" id="GO:0016779">
    <property type="term" value="F:nucleotidyltransferase activity"/>
    <property type="evidence" value="ECO:0007669"/>
    <property type="project" value="UniProtKB-KW"/>
</dbReference>
<keyword evidence="2 3" id="KW-0548">Nucleotidyltransferase</keyword>
<dbReference type="SUPFAM" id="SSF53448">
    <property type="entry name" value="Nucleotide-diphospho-sugar transferases"/>
    <property type="match status" value="1"/>
</dbReference>
<protein>
    <submittedName>
        <fullName evidence="3">2-C-methyl-D-erythritol 4-phosphate cytidylyltransferase</fullName>
    </submittedName>
</protein>
<evidence type="ECO:0000256" key="1">
    <source>
        <dbReference type="ARBA" id="ARBA00022679"/>
    </source>
</evidence>
<evidence type="ECO:0000313" key="4">
    <source>
        <dbReference type="Proteomes" id="UP000763557"/>
    </source>
</evidence>
<dbReference type="RefSeq" id="WP_415830382.1">
    <property type="nucleotide sequence ID" value="NZ_CBCSGW010000096.1"/>
</dbReference>
<dbReference type="InterPro" id="IPR029044">
    <property type="entry name" value="Nucleotide-diphossugar_trans"/>
</dbReference>
<dbReference type="InterPro" id="IPR034683">
    <property type="entry name" value="IspD/TarI"/>
</dbReference>
<sequence>MQSSVALVVVPATGVVSVHGMPLTERAVRGLLDAGCVRHVFVCTQKPLDYTHEHCTVVVGDLHNALEAAAERFPGVRFGLIHDVERAETPPEVIKAVVDELERGAQAVIPVLPLTDTVKQVDPDGRILATRDRSELRVTQSPLGAPIDVLRKADDPRNLGIPLRTVPGHPHGLRIRTEIDVASVTP</sequence>
<name>A0ABX2F588_9PSEU</name>
<dbReference type="Gene3D" id="3.90.550.10">
    <property type="entry name" value="Spore Coat Polysaccharide Biosynthesis Protein SpsA, Chain A"/>
    <property type="match status" value="1"/>
</dbReference>
<organism evidence="3 4">
    <name type="scientific">Kibdelosporangium persicum</name>
    <dbReference type="NCBI Taxonomy" id="2698649"/>
    <lineage>
        <taxon>Bacteria</taxon>
        <taxon>Bacillati</taxon>
        <taxon>Actinomycetota</taxon>
        <taxon>Actinomycetes</taxon>
        <taxon>Pseudonocardiales</taxon>
        <taxon>Pseudonocardiaceae</taxon>
        <taxon>Kibdelosporangium</taxon>
    </lineage>
</organism>
<keyword evidence="1" id="KW-0808">Transferase</keyword>
<evidence type="ECO:0000313" key="3">
    <source>
        <dbReference type="EMBL" id="NRN66140.1"/>
    </source>
</evidence>
<dbReference type="Pfam" id="PF01128">
    <property type="entry name" value="IspD"/>
    <property type="match status" value="1"/>
</dbReference>
<reference evidence="3 4" key="1">
    <citation type="submission" date="2020-01" db="EMBL/GenBank/DDBJ databases">
        <title>Kibdelosporangium persica a novel Actinomycetes from a hot desert in Iran.</title>
        <authorList>
            <person name="Safaei N."/>
            <person name="Zaburannyi N."/>
            <person name="Mueller R."/>
            <person name="Wink J."/>
        </authorList>
    </citation>
    <scope>NUCLEOTIDE SEQUENCE [LARGE SCALE GENOMIC DNA]</scope>
    <source>
        <strain evidence="3 4">4NS15</strain>
    </source>
</reference>
<keyword evidence="4" id="KW-1185">Reference proteome</keyword>
<proteinExistence type="predicted"/>
<comment type="caution">
    <text evidence="3">The sequence shown here is derived from an EMBL/GenBank/DDBJ whole genome shotgun (WGS) entry which is preliminary data.</text>
</comment>